<dbReference type="InterPro" id="IPR050560">
    <property type="entry name" value="MYB_TF"/>
</dbReference>
<gene>
    <name evidence="4" type="ORF">ZOSMA_68G00200</name>
</gene>
<dbReference type="AlphaFoldDB" id="A0A0K9NS55"/>
<evidence type="ECO:0000313" key="4">
    <source>
        <dbReference type="EMBL" id="KMZ59433.1"/>
    </source>
</evidence>
<evidence type="ECO:0000256" key="1">
    <source>
        <dbReference type="ARBA" id="ARBA00023125"/>
    </source>
</evidence>
<dbReference type="InterPro" id="IPR009057">
    <property type="entry name" value="Homeodomain-like_sf"/>
</dbReference>
<proteinExistence type="predicted"/>
<name>A0A0K9NS55_ZOSMR</name>
<dbReference type="PANTHER" id="PTHR45614:SF218">
    <property type="entry name" value="TRANSCRIPTION FACTOR MYB119-RELATED"/>
    <property type="match status" value="1"/>
</dbReference>
<accession>A0A0K9NS55</accession>
<feature type="domain" description="Myb-like" evidence="2">
    <location>
        <begin position="7"/>
        <end position="54"/>
    </location>
</feature>
<evidence type="ECO:0000259" key="3">
    <source>
        <dbReference type="PROSITE" id="PS51294"/>
    </source>
</evidence>
<keyword evidence="1" id="KW-0238">DNA-binding</keyword>
<dbReference type="OrthoDB" id="2143914at2759"/>
<dbReference type="PROSITE" id="PS50090">
    <property type="entry name" value="MYB_LIKE"/>
    <property type="match status" value="1"/>
</dbReference>
<dbReference type="PANTHER" id="PTHR45614">
    <property type="entry name" value="MYB PROTEIN-RELATED"/>
    <property type="match status" value="1"/>
</dbReference>
<sequence length="198" mass="22159">MNYLLYMQKDNWTVEEDKILIKIHNKVGNKWAKIATHIPGRTENAIKNHWNATKRRQSTPRINSRKTNIELNRTSLLQDYIQGIPIAHEDLEPSSVVDQTPTATLHPQYSSSAITATAASHDTLLPINHAESSNSSSLFYNLDMMNQFLEKNDDASDNDLVIQKSGWEAVLAFEKEIADAAFGNSSNVVDLHAPSSLS</sequence>
<dbReference type="InterPro" id="IPR017930">
    <property type="entry name" value="Myb_dom"/>
</dbReference>
<dbReference type="CDD" id="cd00167">
    <property type="entry name" value="SANT"/>
    <property type="match status" value="1"/>
</dbReference>
<comment type="caution">
    <text evidence="4">The sequence shown here is derived from an EMBL/GenBank/DDBJ whole genome shotgun (WGS) entry which is preliminary data.</text>
</comment>
<dbReference type="PROSITE" id="PS51294">
    <property type="entry name" value="HTH_MYB"/>
    <property type="match status" value="1"/>
</dbReference>
<dbReference type="SMART" id="SM00717">
    <property type="entry name" value="SANT"/>
    <property type="match status" value="1"/>
</dbReference>
<dbReference type="STRING" id="29655.A0A0K9NS55"/>
<dbReference type="EMBL" id="LFYR01001785">
    <property type="protein sequence ID" value="KMZ59433.1"/>
    <property type="molecule type" value="Genomic_DNA"/>
</dbReference>
<dbReference type="SUPFAM" id="SSF46689">
    <property type="entry name" value="Homeodomain-like"/>
    <property type="match status" value="1"/>
</dbReference>
<dbReference type="Proteomes" id="UP000036987">
    <property type="component" value="Unassembled WGS sequence"/>
</dbReference>
<reference evidence="5" key="1">
    <citation type="journal article" date="2016" name="Nature">
        <title>The genome of the seagrass Zostera marina reveals angiosperm adaptation to the sea.</title>
        <authorList>
            <person name="Olsen J.L."/>
            <person name="Rouze P."/>
            <person name="Verhelst B."/>
            <person name="Lin Y.-C."/>
            <person name="Bayer T."/>
            <person name="Collen J."/>
            <person name="Dattolo E."/>
            <person name="De Paoli E."/>
            <person name="Dittami S."/>
            <person name="Maumus F."/>
            <person name="Michel G."/>
            <person name="Kersting A."/>
            <person name="Lauritano C."/>
            <person name="Lohaus R."/>
            <person name="Toepel M."/>
            <person name="Tonon T."/>
            <person name="Vanneste K."/>
            <person name="Amirebrahimi M."/>
            <person name="Brakel J."/>
            <person name="Bostroem C."/>
            <person name="Chovatia M."/>
            <person name="Grimwood J."/>
            <person name="Jenkins J.W."/>
            <person name="Jueterbock A."/>
            <person name="Mraz A."/>
            <person name="Stam W.T."/>
            <person name="Tice H."/>
            <person name="Bornberg-Bauer E."/>
            <person name="Green P.J."/>
            <person name="Pearson G.A."/>
            <person name="Procaccini G."/>
            <person name="Duarte C.M."/>
            <person name="Schmutz J."/>
            <person name="Reusch T.B.H."/>
            <person name="Van de Peer Y."/>
        </authorList>
    </citation>
    <scope>NUCLEOTIDE SEQUENCE [LARGE SCALE GENOMIC DNA]</scope>
    <source>
        <strain evidence="5">cv. Finnish</strain>
    </source>
</reference>
<dbReference type="Pfam" id="PF00249">
    <property type="entry name" value="Myb_DNA-binding"/>
    <property type="match status" value="1"/>
</dbReference>
<feature type="domain" description="HTH myb-type" evidence="3">
    <location>
        <begin position="8"/>
        <end position="58"/>
    </location>
</feature>
<organism evidence="4 5">
    <name type="scientific">Zostera marina</name>
    <name type="common">Eelgrass</name>
    <dbReference type="NCBI Taxonomy" id="29655"/>
    <lineage>
        <taxon>Eukaryota</taxon>
        <taxon>Viridiplantae</taxon>
        <taxon>Streptophyta</taxon>
        <taxon>Embryophyta</taxon>
        <taxon>Tracheophyta</taxon>
        <taxon>Spermatophyta</taxon>
        <taxon>Magnoliopsida</taxon>
        <taxon>Liliopsida</taxon>
        <taxon>Zosteraceae</taxon>
        <taxon>Zostera</taxon>
    </lineage>
</organism>
<evidence type="ECO:0000259" key="2">
    <source>
        <dbReference type="PROSITE" id="PS50090"/>
    </source>
</evidence>
<evidence type="ECO:0000313" key="5">
    <source>
        <dbReference type="Proteomes" id="UP000036987"/>
    </source>
</evidence>
<keyword evidence="5" id="KW-1185">Reference proteome</keyword>
<dbReference type="GO" id="GO:0003677">
    <property type="term" value="F:DNA binding"/>
    <property type="evidence" value="ECO:0007669"/>
    <property type="project" value="UniProtKB-KW"/>
</dbReference>
<dbReference type="Gene3D" id="1.10.10.60">
    <property type="entry name" value="Homeodomain-like"/>
    <property type="match status" value="1"/>
</dbReference>
<dbReference type="InterPro" id="IPR001005">
    <property type="entry name" value="SANT/Myb"/>
</dbReference>
<protein>
    <submittedName>
        <fullName evidence="4">Uncharacterized protein</fullName>
    </submittedName>
</protein>